<organism evidence="3 4">
    <name type="scientific">Nocardia seriolae</name>
    <dbReference type="NCBI Taxonomy" id="37332"/>
    <lineage>
        <taxon>Bacteria</taxon>
        <taxon>Bacillati</taxon>
        <taxon>Actinomycetota</taxon>
        <taxon>Actinomycetes</taxon>
        <taxon>Mycobacteriales</taxon>
        <taxon>Nocardiaceae</taxon>
        <taxon>Nocardia</taxon>
    </lineage>
</organism>
<dbReference type="GeneID" id="93370309"/>
<dbReference type="AlphaFoldDB" id="A0A0B8NCE6"/>
<dbReference type="EMBL" id="CP017839">
    <property type="protein sequence ID" value="APA95973.1"/>
    <property type="molecule type" value="Genomic_DNA"/>
</dbReference>
<dbReference type="Proteomes" id="UP000037179">
    <property type="component" value="Unassembled WGS sequence"/>
</dbReference>
<sequence>MTRPLHDRFDGTTPEPEIDVRQYLDGAAGFFGAAANVIMQLSNRPVGYGVVESPVESGNVMVHPLKRLRTTLTYLAVALLGTEDDRAAYREAVDSVHKYVRSRAGSTVKYNAFDPKLQLWVAACLYWGARDLYERMHGPMDEFDAEVFYRHAARMGTTLQVRPESWPADRVAFDRYWEENLAATRIDPKIKAYFEDLIDLKMLPRPFQLAFGGVHRFFVTGLLPQHLRDEMGMTWTPRQDRALARTLRVVGAAESVVPAPVRAFPLNAHLMDMRLRRRLGLRLV</sequence>
<dbReference type="KEGG" id="nsr:NS506_01906"/>
<dbReference type="PANTHER" id="PTHR36151:SF3">
    <property type="entry name" value="ER-BOUND OXYGENASE MPAB_MPAB'_RUBBER OXYGENASE CATALYTIC DOMAIN-CONTAINING PROTEIN"/>
    <property type="match status" value="1"/>
</dbReference>
<dbReference type="OrthoDB" id="3422701at2"/>
<feature type="domain" description="ER-bound oxygenase mpaB/mpaB'/Rubber oxygenase catalytic" evidence="1">
    <location>
        <begin position="21"/>
        <end position="251"/>
    </location>
</feature>
<dbReference type="Proteomes" id="UP000180166">
    <property type="component" value="Chromosome"/>
</dbReference>
<evidence type="ECO:0000259" key="1">
    <source>
        <dbReference type="Pfam" id="PF09995"/>
    </source>
</evidence>
<protein>
    <recommendedName>
        <fullName evidence="1">ER-bound oxygenase mpaB/mpaB'/Rubber oxygenase catalytic domain-containing protein</fullName>
    </recommendedName>
</protein>
<evidence type="ECO:0000313" key="3">
    <source>
        <dbReference type="EMBL" id="GAP29318.1"/>
    </source>
</evidence>
<proteinExistence type="predicted"/>
<evidence type="ECO:0000313" key="5">
    <source>
        <dbReference type="Proteomes" id="UP000180166"/>
    </source>
</evidence>
<keyword evidence="4" id="KW-1185">Reference proteome</keyword>
<dbReference type="InterPro" id="IPR018713">
    <property type="entry name" value="MPAB/Lcp_cat_dom"/>
</dbReference>
<evidence type="ECO:0000313" key="2">
    <source>
        <dbReference type="EMBL" id="APA95973.1"/>
    </source>
</evidence>
<reference evidence="3 4" key="2">
    <citation type="journal article" date="2016" name="Genome Announc.">
        <title>Draft Genome Sequence of Erythromycin- and Oxytetracycline-Sensitive Nocardia seriolae Strain U-1 (NBRC 110359).</title>
        <authorList>
            <person name="Imajoh M."/>
            <person name="Sukeda M."/>
            <person name="Shimizu M."/>
            <person name="Yamane J."/>
            <person name="Ohnishi K."/>
            <person name="Oshima S."/>
        </authorList>
    </citation>
    <scope>NUCLEOTIDE SEQUENCE [LARGE SCALE GENOMIC DNA]</scope>
    <source>
        <strain evidence="3 4">U-1</strain>
    </source>
</reference>
<reference evidence="2 5" key="3">
    <citation type="submission" date="2016-10" db="EMBL/GenBank/DDBJ databases">
        <title>Genome sequence of Nocardia seriolae strain EM150506, isolated from Anguila japonica.</title>
        <authorList>
            <person name="Han H.-J."/>
        </authorList>
    </citation>
    <scope>NUCLEOTIDE SEQUENCE [LARGE SCALE GENOMIC DNA]</scope>
    <source>
        <strain evidence="2 5">EM150506</strain>
    </source>
</reference>
<dbReference type="EMBL" id="BBYQ01000053">
    <property type="protein sequence ID" value="GAP29318.1"/>
    <property type="molecule type" value="Genomic_DNA"/>
</dbReference>
<dbReference type="PANTHER" id="PTHR36151">
    <property type="entry name" value="BLR2777 PROTEIN"/>
    <property type="match status" value="1"/>
</dbReference>
<name>A0A0B8NCE6_9NOCA</name>
<gene>
    <name evidence="2" type="ORF">NS506_01906</name>
    <name evidence="3" type="ORF">NSK11_contig00053-0037</name>
</gene>
<dbReference type="Pfam" id="PF09995">
    <property type="entry name" value="MPAB_Lcp_cat"/>
    <property type="match status" value="1"/>
</dbReference>
<dbReference type="RefSeq" id="WP_033088186.1">
    <property type="nucleotide sequence ID" value="NZ_AP017900.1"/>
</dbReference>
<accession>A0A0B8NCE6</accession>
<reference evidence="4" key="1">
    <citation type="submission" date="2015-07" db="EMBL/GenBank/DDBJ databases">
        <title>Nocardia seriolae U-1 whole genome shotgun sequence.</title>
        <authorList>
            <person name="Imajoh M."/>
            <person name="Fukumoto Y."/>
            <person name="Sukeda M."/>
            <person name="Yamane J."/>
            <person name="Yamasaki K."/>
            <person name="Shimizu M."/>
            <person name="Ohnishi K."/>
            <person name="Oshima S."/>
        </authorList>
    </citation>
    <scope>NUCLEOTIDE SEQUENCE [LARGE SCALE GENOMIC DNA]</scope>
    <source>
        <strain evidence="4">U-1</strain>
    </source>
</reference>
<dbReference type="GO" id="GO:0016491">
    <property type="term" value="F:oxidoreductase activity"/>
    <property type="evidence" value="ECO:0007669"/>
    <property type="project" value="InterPro"/>
</dbReference>
<evidence type="ECO:0000313" key="4">
    <source>
        <dbReference type="Proteomes" id="UP000037179"/>
    </source>
</evidence>